<reference evidence="13" key="1">
    <citation type="journal article" date="2014" name="Mol. Biol. Evol.">
        <title>Enigmatic Orthology Relationships between Hox Clusters of the African Butterfly Fish and Other Teleosts Following Ancient Whole-Genome Duplication.</title>
        <authorList>
            <person name="Martin K.J."/>
            <person name="Holland P.W."/>
        </authorList>
    </citation>
    <scope>NUCLEOTIDE SEQUENCE</scope>
</reference>
<dbReference type="GO" id="GO:0000978">
    <property type="term" value="F:RNA polymerase II cis-regulatory region sequence-specific DNA binding"/>
    <property type="evidence" value="ECO:0007669"/>
    <property type="project" value="TreeGrafter"/>
</dbReference>
<name>A0A088FN02_PANBU</name>
<evidence type="ECO:0000259" key="12">
    <source>
        <dbReference type="PROSITE" id="PS50157"/>
    </source>
</evidence>
<evidence type="ECO:0000256" key="1">
    <source>
        <dbReference type="ARBA" id="ARBA00004123"/>
    </source>
</evidence>
<dbReference type="GO" id="GO:0005634">
    <property type="term" value="C:nucleus"/>
    <property type="evidence" value="ECO:0007669"/>
    <property type="project" value="UniProtKB-SubCell"/>
</dbReference>
<dbReference type="InterPro" id="IPR036236">
    <property type="entry name" value="Znf_C2H2_sf"/>
</dbReference>
<evidence type="ECO:0000313" key="13">
    <source>
        <dbReference type="EMBL" id="AIM47943.1"/>
    </source>
</evidence>
<sequence length="453" mass="49295">MMNGALYISFFQGQLESALEQVVQLAVQEITQTVGASLNCMLVETTAKDRENQVLRLQLQPRRLSGGEPENASRTGAPTCGPGSRHHTVHTNAYRVEQKGRAVDQLKSVMEQVLKFALSELTKIVEDSFDELLLEMEKKEKENKVLKEKLAEKNTKEESPSGSPQKLGVGEHNEESCQETPGSQDGGSENEEQVNTTSDTGEKGVLSMAQNWVPILDKVFGQKWCSDLWQVKELQGGKTKDASLPSLDDNIPESLSTALLDSSEKVSSSLWVQPESRTRLSSSPDSQGVSVVSTTGSSPASVHISGAPSSQCCSGEDLQVRSPSMLHRLLTLPSQGLSQLLCSEDNVQLETLPVPLAAAAVSKEEEEDGDEPAGTLQPRAEEGRAPAGDGERGSNRKSYLCKQCGKRFGRRPLLKAHQKTHTDPPAQCSFCGKHFSQPARLQAHLRTHTNKNT</sequence>
<feature type="compositionally biased region" description="Basic and acidic residues" evidence="11">
    <location>
        <begin position="379"/>
        <end position="394"/>
    </location>
</feature>
<feature type="region of interest" description="Disordered" evidence="11">
    <location>
        <begin position="149"/>
        <end position="202"/>
    </location>
</feature>
<dbReference type="PANTHER" id="PTHR24388:SF53">
    <property type="entry name" value="CHORION TRANSCRIPTION FACTOR CF2-RELATED"/>
    <property type="match status" value="1"/>
</dbReference>
<evidence type="ECO:0000256" key="4">
    <source>
        <dbReference type="ARBA" id="ARBA00022771"/>
    </source>
</evidence>
<comment type="subcellular location">
    <subcellularLocation>
        <location evidence="1">Nucleus</location>
    </subcellularLocation>
</comment>
<evidence type="ECO:0000256" key="8">
    <source>
        <dbReference type="ARBA" id="ARBA00023163"/>
    </source>
</evidence>
<dbReference type="FunFam" id="3.30.160.60:FF:000045">
    <property type="entry name" value="ZFP69 zinc finger protein B"/>
    <property type="match status" value="1"/>
</dbReference>
<protein>
    <submittedName>
        <fullName evidence="13">ZNF287-like protein</fullName>
    </submittedName>
</protein>
<proteinExistence type="predicted"/>
<evidence type="ECO:0000256" key="5">
    <source>
        <dbReference type="ARBA" id="ARBA00022833"/>
    </source>
</evidence>
<evidence type="ECO:0000256" key="2">
    <source>
        <dbReference type="ARBA" id="ARBA00022723"/>
    </source>
</evidence>
<organism evidence="13">
    <name type="scientific">Pantodon buchholzi</name>
    <name type="common">Freshwater butterflyfish</name>
    <dbReference type="NCBI Taxonomy" id="8276"/>
    <lineage>
        <taxon>Eukaryota</taxon>
        <taxon>Metazoa</taxon>
        <taxon>Chordata</taxon>
        <taxon>Craniata</taxon>
        <taxon>Vertebrata</taxon>
        <taxon>Euteleostomi</taxon>
        <taxon>Actinopterygii</taxon>
        <taxon>Neopterygii</taxon>
        <taxon>Teleostei</taxon>
        <taxon>Osteoglossocephala</taxon>
        <taxon>Osteoglossomorpha</taxon>
        <taxon>Osteoglossiformes</taxon>
        <taxon>Pantodontidae</taxon>
        <taxon>Pantodon</taxon>
    </lineage>
</organism>
<feature type="compositionally biased region" description="Basic and acidic residues" evidence="11">
    <location>
        <begin position="149"/>
        <end position="159"/>
    </location>
</feature>
<feature type="region of interest" description="Disordered" evidence="11">
    <location>
        <begin position="274"/>
        <end position="308"/>
    </location>
</feature>
<keyword evidence="7" id="KW-0238">DNA-binding</keyword>
<dbReference type="Gene3D" id="3.30.160.60">
    <property type="entry name" value="Classic Zinc Finger"/>
    <property type="match status" value="2"/>
</dbReference>
<dbReference type="PROSITE" id="PS00028">
    <property type="entry name" value="ZINC_FINGER_C2H2_1"/>
    <property type="match status" value="2"/>
</dbReference>
<keyword evidence="4 10" id="KW-0863">Zinc-finger</keyword>
<keyword evidence="2" id="KW-0479">Metal-binding</keyword>
<dbReference type="FunFam" id="3.30.160.60:FF:000060">
    <property type="entry name" value="zinc finger protein 436"/>
    <property type="match status" value="1"/>
</dbReference>
<feature type="domain" description="C2H2-type" evidence="12">
    <location>
        <begin position="399"/>
        <end position="426"/>
    </location>
</feature>
<keyword evidence="5" id="KW-0862">Zinc</keyword>
<dbReference type="EMBL" id="KM102159">
    <property type="protein sequence ID" value="AIM47943.1"/>
    <property type="molecule type" value="Genomic_DNA"/>
</dbReference>
<keyword evidence="3" id="KW-0677">Repeat</keyword>
<keyword evidence="9" id="KW-0539">Nucleus</keyword>
<evidence type="ECO:0000256" key="10">
    <source>
        <dbReference type="PROSITE-ProRule" id="PRU00042"/>
    </source>
</evidence>
<feature type="compositionally biased region" description="Low complexity" evidence="11">
    <location>
        <begin position="286"/>
        <end position="302"/>
    </location>
</feature>
<feature type="domain" description="C2H2-type" evidence="12">
    <location>
        <begin position="426"/>
        <end position="453"/>
    </location>
</feature>
<dbReference type="PANTHER" id="PTHR24388">
    <property type="entry name" value="ZINC FINGER PROTEIN"/>
    <property type="match status" value="1"/>
</dbReference>
<feature type="compositionally biased region" description="Polar residues" evidence="11">
    <location>
        <begin position="178"/>
        <end position="199"/>
    </location>
</feature>
<dbReference type="InterPro" id="IPR013087">
    <property type="entry name" value="Znf_C2H2_type"/>
</dbReference>
<dbReference type="SMART" id="SM00355">
    <property type="entry name" value="ZnF_C2H2"/>
    <property type="match status" value="2"/>
</dbReference>
<evidence type="ECO:0000256" key="11">
    <source>
        <dbReference type="SAM" id="MobiDB-lite"/>
    </source>
</evidence>
<dbReference type="SUPFAM" id="SSF57667">
    <property type="entry name" value="beta-beta-alpha zinc fingers"/>
    <property type="match status" value="1"/>
</dbReference>
<feature type="region of interest" description="Disordered" evidence="11">
    <location>
        <begin position="63"/>
        <end position="87"/>
    </location>
</feature>
<dbReference type="Pfam" id="PF00096">
    <property type="entry name" value="zf-C2H2"/>
    <property type="match status" value="2"/>
</dbReference>
<keyword evidence="8" id="KW-0804">Transcription</keyword>
<evidence type="ECO:0000256" key="9">
    <source>
        <dbReference type="ARBA" id="ARBA00023242"/>
    </source>
</evidence>
<feature type="region of interest" description="Disordered" evidence="11">
    <location>
        <begin position="360"/>
        <end position="396"/>
    </location>
</feature>
<dbReference type="AlphaFoldDB" id="A0A088FN02"/>
<evidence type="ECO:0000256" key="7">
    <source>
        <dbReference type="ARBA" id="ARBA00023125"/>
    </source>
</evidence>
<dbReference type="PROSITE" id="PS50157">
    <property type="entry name" value="ZINC_FINGER_C2H2_2"/>
    <property type="match status" value="2"/>
</dbReference>
<dbReference type="GO" id="GO:0000981">
    <property type="term" value="F:DNA-binding transcription factor activity, RNA polymerase II-specific"/>
    <property type="evidence" value="ECO:0007669"/>
    <property type="project" value="TreeGrafter"/>
</dbReference>
<dbReference type="GO" id="GO:0008270">
    <property type="term" value="F:zinc ion binding"/>
    <property type="evidence" value="ECO:0007669"/>
    <property type="project" value="UniProtKB-KW"/>
</dbReference>
<dbReference type="InterPro" id="IPR050527">
    <property type="entry name" value="Snail/Krueppel_Znf"/>
</dbReference>
<evidence type="ECO:0000256" key="3">
    <source>
        <dbReference type="ARBA" id="ARBA00022737"/>
    </source>
</evidence>
<accession>A0A088FN02</accession>
<keyword evidence="6" id="KW-0805">Transcription regulation</keyword>
<evidence type="ECO:0000256" key="6">
    <source>
        <dbReference type="ARBA" id="ARBA00023015"/>
    </source>
</evidence>